<keyword evidence="3" id="KW-1185">Reference proteome</keyword>
<reference evidence="2 3" key="1">
    <citation type="submission" date="2018-03" db="EMBL/GenBank/DDBJ databases">
        <title>The draft genome of Zobellella sp. 59N8.</title>
        <authorList>
            <person name="Liu L."/>
            <person name="Li L."/>
            <person name="Zhang X."/>
            <person name="Liang L."/>
            <person name="Wang T."/>
        </authorList>
    </citation>
    <scope>NUCLEOTIDE SEQUENCE [LARGE SCALE GENOMIC DNA]</scope>
    <source>
        <strain evidence="2 3">59N8</strain>
    </source>
</reference>
<dbReference type="AlphaFoldDB" id="A0A2P7R2K3"/>
<accession>A0A2P7R2K3</accession>
<evidence type="ECO:0000313" key="2">
    <source>
        <dbReference type="EMBL" id="PSJ44432.1"/>
    </source>
</evidence>
<dbReference type="Proteomes" id="UP000240243">
    <property type="component" value="Unassembled WGS sequence"/>
</dbReference>
<dbReference type="OrthoDB" id="5736859at2"/>
<feature type="domain" description="N-acetyltransferase" evidence="1">
    <location>
        <begin position="1"/>
        <end position="125"/>
    </location>
</feature>
<dbReference type="RefSeq" id="WP_106730316.1">
    <property type="nucleotide sequence ID" value="NZ_PXYG01000006.1"/>
</dbReference>
<keyword evidence="2" id="KW-0808">Transferase</keyword>
<dbReference type="InterPro" id="IPR016181">
    <property type="entry name" value="Acyl_CoA_acyltransferase"/>
</dbReference>
<dbReference type="SUPFAM" id="SSF55729">
    <property type="entry name" value="Acyl-CoA N-acyltransferases (Nat)"/>
    <property type="match status" value="1"/>
</dbReference>
<organism evidence="2 3">
    <name type="scientific">Zobellella endophytica</name>
    <dbReference type="NCBI Taxonomy" id="2116700"/>
    <lineage>
        <taxon>Bacteria</taxon>
        <taxon>Pseudomonadati</taxon>
        <taxon>Pseudomonadota</taxon>
        <taxon>Gammaproteobacteria</taxon>
        <taxon>Aeromonadales</taxon>
        <taxon>Aeromonadaceae</taxon>
        <taxon>Zobellella</taxon>
    </lineage>
</organism>
<dbReference type="InterPro" id="IPR000182">
    <property type="entry name" value="GNAT_dom"/>
</dbReference>
<evidence type="ECO:0000313" key="3">
    <source>
        <dbReference type="Proteomes" id="UP000240243"/>
    </source>
</evidence>
<protein>
    <submittedName>
        <fullName evidence="2">GNAT family N-acetyltransferase</fullName>
    </submittedName>
</protein>
<dbReference type="PROSITE" id="PS51186">
    <property type="entry name" value="GNAT"/>
    <property type="match status" value="1"/>
</dbReference>
<dbReference type="InterPro" id="IPR040448">
    <property type="entry name" value="PanZ_GNAT"/>
</dbReference>
<dbReference type="EMBL" id="PXYG01000006">
    <property type="protein sequence ID" value="PSJ44432.1"/>
    <property type="molecule type" value="Genomic_DNA"/>
</dbReference>
<dbReference type="GO" id="GO:0016747">
    <property type="term" value="F:acyltransferase activity, transferring groups other than amino-acyl groups"/>
    <property type="evidence" value="ECO:0007669"/>
    <property type="project" value="InterPro"/>
</dbReference>
<dbReference type="Gene3D" id="3.40.630.30">
    <property type="match status" value="1"/>
</dbReference>
<comment type="caution">
    <text evidence="2">The sequence shown here is derived from an EMBL/GenBank/DDBJ whole genome shotgun (WGS) entry which is preliminary data.</text>
</comment>
<dbReference type="Pfam" id="PF12568">
    <property type="entry name" value="PanZ"/>
    <property type="match status" value="1"/>
</dbReference>
<sequence>MRLTVHHLSRIPEQHRHHAGLILQGTPLPEQAECYLATFNDRAVALAWRRDERLDFFAVRDLTRRRGIGRELLRQIKLDAKAAGLTRLDCDPAQAQDGERDGLAAFLQGQGFRPRDGVLSCCLYD</sequence>
<dbReference type="CDD" id="cd04301">
    <property type="entry name" value="NAT_SF"/>
    <property type="match status" value="1"/>
</dbReference>
<proteinExistence type="predicted"/>
<gene>
    <name evidence="2" type="ORF">C7H85_14000</name>
</gene>
<evidence type="ECO:0000259" key="1">
    <source>
        <dbReference type="PROSITE" id="PS51186"/>
    </source>
</evidence>
<name>A0A2P7R2K3_9GAMM</name>